<feature type="transmembrane region" description="Helical" evidence="1">
    <location>
        <begin position="38"/>
        <end position="60"/>
    </location>
</feature>
<evidence type="ECO:0000256" key="1">
    <source>
        <dbReference type="SAM" id="Phobius"/>
    </source>
</evidence>
<keyword evidence="1" id="KW-1133">Transmembrane helix</keyword>
<reference evidence="2 3" key="1">
    <citation type="journal article" date="2016" name="Nat. Commun.">
        <title>Thousands of microbial genomes shed light on interconnected biogeochemical processes in an aquifer system.</title>
        <authorList>
            <person name="Anantharaman K."/>
            <person name="Brown C.T."/>
            <person name="Hug L.A."/>
            <person name="Sharon I."/>
            <person name="Castelle C.J."/>
            <person name="Probst A.J."/>
            <person name="Thomas B.C."/>
            <person name="Singh A."/>
            <person name="Wilkins M.J."/>
            <person name="Karaoz U."/>
            <person name="Brodie E.L."/>
            <person name="Williams K.H."/>
            <person name="Hubbard S.S."/>
            <person name="Banfield J.F."/>
        </authorList>
    </citation>
    <scope>NUCLEOTIDE SEQUENCE [LARGE SCALE GENOMIC DNA]</scope>
</reference>
<name>A0A1G2D462_9BACT</name>
<keyword evidence="1" id="KW-0812">Transmembrane</keyword>
<evidence type="ECO:0000313" key="3">
    <source>
        <dbReference type="Proteomes" id="UP000177996"/>
    </source>
</evidence>
<feature type="transmembrane region" description="Helical" evidence="1">
    <location>
        <begin position="66"/>
        <end position="89"/>
    </location>
</feature>
<feature type="transmembrane region" description="Helical" evidence="1">
    <location>
        <begin position="6"/>
        <end position="29"/>
    </location>
</feature>
<protein>
    <submittedName>
        <fullName evidence="2">Uncharacterized protein</fullName>
    </submittedName>
</protein>
<gene>
    <name evidence="2" type="ORF">A3D65_01070</name>
</gene>
<comment type="caution">
    <text evidence="2">The sequence shown here is derived from an EMBL/GenBank/DDBJ whole genome shotgun (WGS) entry which is preliminary data.</text>
</comment>
<keyword evidence="1" id="KW-0472">Membrane</keyword>
<proteinExistence type="predicted"/>
<sequence>MTPTFVWFVALFSFSIVAAIVMTVIRFYAVGRYLPSAIFLRLGGSVHAVVLSCAITLLLNDVRPEVSGYIAAIGIVSAFFCALFLFEIIDDVLAGRQQKSTTK</sequence>
<organism evidence="2 3">
    <name type="scientific">Candidatus Lloydbacteria bacterium RIFCSPHIGHO2_02_FULL_50_13</name>
    <dbReference type="NCBI Taxonomy" id="1798661"/>
    <lineage>
        <taxon>Bacteria</taxon>
        <taxon>Candidatus Lloydiibacteriota</taxon>
    </lineage>
</organism>
<dbReference type="Proteomes" id="UP000177996">
    <property type="component" value="Unassembled WGS sequence"/>
</dbReference>
<dbReference type="AlphaFoldDB" id="A0A1G2D462"/>
<dbReference type="EMBL" id="MHLL01000038">
    <property type="protein sequence ID" value="OGZ08307.1"/>
    <property type="molecule type" value="Genomic_DNA"/>
</dbReference>
<evidence type="ECO:0000313" key="2">
    <source>
        <dbReference type="EMBL" id="OGZ08307.1"/>
    </source>
</evidence>
<accession>A0A1G2D462</accession>